<dbReference type="EMBL" id="MDBS01000032">
    <property type="protein sequence ID" value="PMP28141.1"/>
    <property type="molecule type" value="Genomic_DNA"/>
</dbReference>
<feature type="transmembrane region" description="Helical" evidence="1">
    <location>
        <begin position="5"/>
        <end position="22"/>
    </location>
</feature>
<keyword evidence="1" id="KW-0812">Transmembrane</keyword>
<reference evidence="2" key="2">
    <citation type="journal article" date="2018" name="Nature">
        <title>A major lineage of non-tailed dsDNA viruses as unrecognized killers of marine bacteria.</title>
        <authorList>
            <person name="Kauffman K.M."/>
            <person name="Hussain F.A."/>
            <person name="Yang J."/>
            <person name="Arevalo P."/>
            <person name="Brown J.M."/>
            <person name="Chang W.K."/>
            <person name="VanInsberghe D."/>
            <person name="Elsherbini J."/>
            <person name="Sharma R.S."/>
            <person name="Cutler M.B."/>
            <person name="Kelly L."/>
            <person name="Polz M.F."/>
        </authorList>
    </citation>
    <scope>NUCLEOTIDE SEQUENCE</scope>
    <source>
        <strain evidence="2">10N.222.46.E12</strain>
    </source>
</reference>
<sequence>MFKDPIVWLMLISVSSILYMSGSLKLMFIVVAICAGCYLLMAVIFSGVFSQALSHIKKTK</sequence>
<gene>
    <name evidence="2" type="ORF">BCS90_20070</name>
</gene>
<comment type="caution">
    <text evidence="2">The sequence shown here is derived from an EMBL/GenBank/DDBJ whole genome shotgun (WGS) entry which is preliminary data.</text>
</comment>
<proteinExistence type="predicted"/>
<reference evidence="2" key="1">
    <citation type="submission" date="2016-07" db="EMBL/GenBank/DDBJ databases">
        <authorList>
            <person name="Kauffman K."/>
            <person name="Arevalo P."/>
            <person name="Polz M.F."/>
        </authorList>
    </citation>
    <scope>NUCLEOTIDE SEQUENCE</scope>
    <source>
        <strain evidence="2">10N.222.46.E12</strain>
    </source>
</reference>
<name>A0A7Z1S2P8_9VIBR</name>
<accession>A0A7Z1S2P8</accession>
<organism evidence="2">
    <name type="scientific">Vibrio cyclitrophicus</name>
    <dbReference type="NCBI Taxonomy" id="47951"/>
    <lineage>
        <taxon>Bacteria</taxon>
        <taxon>Pseudomonadati</taxon>
        <taxon>Pseudomonadota</taxon>
        <taxon>Gammaproteobacteria</taxon>
        <taxon>Vibrionales</taxon>
        <taxon>Vibrionaceae</taxon>
        <taxon>Vibrio</taxon>
    </lineage>
</organism>
<dbReference type="AlphaFoldDB" id="A0A7Z1S2P8"/>
<evidence type="ECO:0000313" key="2">
    <source>
        <dbReference type="EMBL" id="PMP28141.1"/>
    </source>
</evidence>
<evidence type="ECO:0000256" key="1">
    <source>
        <dbReference type="SAM" id="Phobius"/>
    </source>
</evidence>
<keyword evidence="1" id="KW-1133">Transmembrane helix</keyword>
<keyword evidence="1" id="KW-0472">Membrane</keyword>
<protein>
    <submittedName>
        <fullName evidence="2">Uncharacterized protein</fullName>
    </submittedName>
</protein>
<feature type="transmembrane region" description="Helical" evidence="1">
    <location>
        <begin position="28"/>
        <end position="50"/>
    </location>
</feature>